<protein>
    <submittedName>
        <fullName evidence="2">Uncharacterized protein</fullName>
    </submittedName>
</protein>
<proteinExistence type="predicted"/>
<organism evidence="2 3">
    <name type="scientific">Monascus purpureus</name>
    <name type="common">Red mold</name>
    <name type="synonym">Monascus anka</name>
    <dbReference type="NCBI Taxonomy" id="5098"/>
    <lineage>
        <taxon>Eukaryota</taxon>
        <taxon>Fungi</taxon>
        <taxon>Dikarya</taxon>
        <taxon>Ascomycota</taxon>
        <taxon>Pezizomycotina</taxon>
        <taxon>Eurotiomycetes</taxon>
        <taxon>Eurotiomycetidae</taxon>
        <taxon>Eurotiales</taxon>
        <taxon>Aspergillaceae</taxon>
        <taxon>Monascus</taxon>
    </lineage>
</organism>
<comment type="caution">
    <text evidence="2">The sequence shown here is derived from an EMBL/GenBank/DDBJ whole genome shotgun (WGS) entry which is preliminary data.</text>
</comment>
<evidence type="ECO:0000313" key="2">
    <source>
        <dbReference type="EMBL" id="TQB75799.1"/>
    </source>
</evidence>
<gene>
    <name evidence="2" type="ORF">MPDQ_001763</name>
</gene>
<dbReference type="AlphaFoldDB" id="A0A507R3K6"/>
<accession>A0A507R3K6</accession>
<evidence type="ECO:0000256" key="1">
    <source>
        <dbReference type="SAM" id="MobiDB-lite"/>
    </source>
</evidence>
<name>A0A507R3K6_MONPU</name>
<dbReference type="Proteomes" id="UP000319663">
    <property type="component" value="Unassembled WGS sequence"/>
</dbReference>
<keyword evidence="3" id="KW-1185">Reference proteome</keyword>
<feature type="region of interest" description="Disordered" evidence="1">
    <location>
        <begin position="162"/>
        <end position="187"/>
    </location>
</feature>
<feature type="compositionally biased region" description="Basic and acidic residues" evidence="1">
    <location>
        <begin position="1"/>
        <end position="12"/>
    </location>
</feature>
<sequence length="187" mass="20169">MPLVRDYFDNDGVRNATNPSRFGHHYGPIPNPGWLPDRQRAARDNDLRLPDVTAAENATAPQTGTKMSSVNTLVCNIDVNSGQMCGMHDHVKPAFTPPPPPQCASRRCAIKSFVLSGGWRKARYVHEPGCGPLGGLLDTCATACETIALLVNLELASIVSHKRKRGPSPPDDGSNNNSGSDLNTSRR</sequence>
<feature type="compositionally biased region" description="Low complexity" evidence="1">
    <location>
        <begin position="171"/>
        <end position="181"/>
    </location>
</feature>
<dbReference type="EMBL" id="VIFY01000015">
    <property type="protein sequence ID" value="TQB75799.1"/>
    <property type="molecule type" value="Genomic_DNA"/>
</dbReference>
<reference evidence="2 3" key="1">
    <citation type="submission" date="2019-06" db="EMBL/GenBank/DDBJ databases">
        <title>Wine fermentation using esterase from Monascus purpureus.</title>
        <authorList>
            <person name="Geng C."/>
            <person name="Zhang Y."/>
        </authorList>
    </citation>
    <scope>NUCLEOTIDE SEQUENCE [LARGE SCALE GENOMIC DNA]</scope>
    <source>
        <strain evidence="2">HQ1</strain>
    </source>
</reference>
<feature type="region of interest" description="Disordered" evidence="1">
    <location>
        <begin position="1"/>
        <end position="35"/>
    </location>
</feature>
<evidence type="ECO:0000313" key="3">
    <source>
        <dbReference type="Proteomes" id="UP000319663"/>
    </source>
</evidence>